<dbReference type="Proteomes" id="UP000027088">
    <property type="component" value="Chromosome"/>
</dbReference>
<protein>
    <submittedName>
        <fullName evidence="2">Deoxyguanosine kinase</fullName>
    </submittedName>
</protein>
<dbReference type="eggNOG" id="COG1428">
    <property type="taxonomic scope" value="Bacteria"/>
</dbReference>
<dbReference type="SUPFAM" id="SSF52540">
    <property type="entry name" value="P-loop containing nucleoside triphosphate hydrolases"/>
    <property type="match status" value="1"/>
</dbReference>
<reference evidence="2 3" key="1">
    <citation type="journal article" date="2014" name="Genome Announc.">
        <title>Complete Genome Sequence of the Bovine Mastitis Pathogen Mycoplasma californicum Strain ST-6T (ATCC 33461T).</title>
        <authorList>
            <person name="Calcutt M.J."/>
            <person name="Foecking M.F."/>
            <person name="Fox L.K."/>
        </authorList>
    </citation>
    <scope>NUCLEOTIDE SEQUENCE [LARGE SCALE GENOMIC DNA]</scope>
    <source>
        <strain evidence="2 3">ST-6</strain>
    </source>
</reference>
<dbReference type="Pfam" id="PF01712">
    <property type="entry name" value="dNK"/>
    <property type="match status" value="1"/>
</dbReference>
<organism evidence="2 3">
    <name type="scientific">Mycoplasmopsis californica</name>
    <dbReference type="NCBI Taxonomy" id="2113"/>
    <lineage>
        <taxon>Bacteria</taxon>
        <taxon>Bacillati</taxon>
        <taxon>Mycoplasmatota</taxon>
        <taxon>Mycoplasmoidales</taxon>
        <taxon>Metamycoplasmataceae</taxon>
        <taxon>Mycoplasmopsis</taxon>
    </lineage>
</organism>
<gene>
    <name evidence="2" type="primary">dgk-2</name>
    <name evidence="2" type="ORF">MCFN_02775</name>
</gene>
<keyword evidence="2" id="KW-0418">Kinase</keyword>
<keyword evidence="2" id="KW-0808">Transferase</keyword>
<evidence type="ECO:0000259" key="1">
    <source>
        <dbReference type="Pfam" id="PF01712"/>
    </source>
</evidence>
<evidence type="ECO:0000313" key="2">
    <source>
        <dbReference type="EMBL" id="AIA29673.1"/>
    </source>
</evidence>
<dbReference type="KEGG" id="mcr:MCFN_02775"/>
<dbReference type="InterPro" id="IPR027417">
    <property type="entry name" value="P-loop_NTPase"/>
</dbReference>
<dbReference type="Gene3D" id="3.40.50.300">
    <property type="entry name" value="P-loop containing nucleotide triphosphate hydrolases"/>
    <property type="match status" value="1"/>
</dbReference>
<dbReference type="AlphaFoldDB" id="A0A059XS92"/>
<name>A0A059XS92_9BACT</name>
<keyword evidence="3" id="KW-1185">Reference proteome</keyword>
<dbReference type="InterPro" id="IPR031314">
    <property type="entry name" value="DNK_dom"/>
</dbReference>
<dbReference type="EMBL" id="CP007521">
    <property type="protein sequence ID" value="AIA29673.1"/>
    <property type="molecule type" value="Genomic_DNA"/>
</dbReference>
<sequence>MIVSISGFIGVGKFSLAHKLSQHYKNSILIDDLNNSNDIFEIFLNWFYNKKENINLGFQAYIIEETTQKFNNAFLKFQKSNLSSQGNYIFSNRFNLEHYIFALISMKDKPPKYLRAFDKMFVNMVYPKHNPQLAIFIDVNYEMFENYIFSNPGSIESQFYADNIEYFKELYALYRDLYANLMQRWNIPFAIIDANNKNEYEILGEAIKIIDNFNFNWVNE</sequence>
<dbReference type="GO" id="GO:0016301">
    <property type="term" value="F:kinase activity"/>
    <property type="evidence" value="ECO:0007669"/>
    <property type="project" value="UniProtKB-KW"/>
</dbReference>
<accession>A0A059XS92</accession>
<proteinExistence type="predicted"/>
<feature type="domain" description="Deoxynucleoside kinase" evidence="1">
    <location>
        <begin position="4"/>
        <end position="196"/>
    </location>
</feature>
<evidence type="ECO:0000313" key="3">
    <source>
        <dbReference type="Proteomes" id="UP000027088"/>
    </source>
</evidence>